<proteinExistence type="predicted"/>
<keyword evidence="2" id="KW-1185">Reference proteome</keyword>
<dbReference type="AlphaFoldDB" id="A0A8J1UNX9"/>
<reference evidence="1" key="1">
    <citation type="submission" date="2022-03" db="EMBL/GenBank/DDBJ databases">
        <authorList>
            <person name="Martin C."/>
        </authorList>
    </citation>
    <scope>NUCLEOTIDE SEQUENCE</scope>
</reference>
<protein>
    <submittedName>
        <fullName evidence="1">Uncharacterized protein</fullName>
    </submittedName>
</protein>
<dbReference type="Proteomes" id="UP000749559">
    <property type="component" value="Unassembled WGS sequence"/>
</dbReference>
<accession>A0A8J1UNX9</accession>
<evidence type="ECO:0000313" key="2">
    <source>
        <dbReference type="Proteomes" id="UP000749559"/>
    </source>
</evidence>
<feature type="non-terminal residue" evidence="1">
    <location>
        <position position="179"/>
    </location>
</feature>
<gene>
    <name evidence="1" type="ORF">OFUS_LOCUS26881</name>
</gene>
<organism evidence="1 2">
    <name type="scientific">Owenia fusiformis</name>
    <name type="common">Polychaete worm</name>
    <dbReference type="NCBI Taxonomy" id="6347"/>
    <lineage>
        <taxon>Eukaryota</taxon>
        <taxon>Metazoa</taxon>
        <taxon>Spiralia</taxon>
        <taxon>Lophotrochozoa</taxon>
        <taxon>Annelida</taxon>
        <taxon>Polychaeta</taxon>
        <taxon>Sedentaria</taxon>
        <taxon>Canalipalpata</taxon>
        <taxon>Sabellida</taxon>
        <taxon>Oweniida</taxon>
        <taxon>Oweniidae</taxon>
        <taxon>Owenia</taxon>
    </lineage>
</organism>
<evidence type="ECO:0000313" key="1">
    <source>
        <dbReference type="EMBL" id="CAH1803273.1"/>
    </source>
</evidence>
<dbReference type="EMBL" id="CAIIXF020000420">
    <property type="protein sequence ID" value="CAH1803273.1"/>
    <property type="molecule type" value="Genomic_DNA"/>
</dbReference>
<name>A0A8J1UNX9_OWEFU</name>
<sequence length="179" mass="19417">MSIAKDLSIGQMIANANDTQASICSGRFNSHNSMEMNDSRDTIPDSEVPANSAAFNKQAFKQATTSSPKDKHHIKSASTFTKNNPLYTIPRKPKHTLNIIDAMGLGLPTNIGNNPNATRQADPALLTRLRTSIHWEARHDGVLKSLNNCPGGIPRGLIPNIKCGAPEKETSDIEKAFDV</sequence>
<comment type="caution">
    <text evidence="1">The sequence shown here is derived from an EMBL/GenBank/DDBJ whole genome shotgun (WGS) entry which is preliminary data.</text>
</comment>